<feature type="transmembrane region" description="Helical" evidence="4">
    <location>
        <begin position="289"/>
        <end position="310"/>
    </location>
</feature>
<dbReference type="Gene3D" id="1.20.1250.20">
    <property type="entry name" value="MFS general substrate transporter like domains"/>
    <property type="match status" value="1"/>
</dbReference>
<dbReference type="InterPro" id="IPR011701">
    <property type="entry name" value="MFS"/>
</dbReference>
<evidence type="ECO:0000256" key="4">
    <source>
        <dbReference type="SAM" id="Phobius"/>
    </source>
</evidence>
<keyword evidence="1 4" id="KW-0812">Transmembrane</keyword>
<feature type="transmembrane region" description="Helical" evidence="4">
    <location>
        <begin position="343"/>
        <end position="365"/>
    </location>
</feature>
<feature type="transmembrane region" description="Helical" evidence="4">
    <location>
        <begin position="413"/>
        <end position="433"/>
    </location>
</feature>
<evidence type="ECO:0000313" key="7">
    <source>
        <dbReference type="Proteomes" id="UP001432180"/>
    </source>
</evidence>
<gene>
    <name evidence="6" type="ORF">Thiowin_01547</name>
</gene>
<keyword evidence="7" id="KW-1185">Reference proteome</keyword>
<accession>A0ABZ0S6E4</accession>
<keyword evidence="2 4" id="KW-1133">Transmembrane helix</keyword>
<sequence>MLQANALDSLYDLVTGDEDARVCKDIPAESCNDQPRNFFAYLLANLLSKVADELASAKLLLPWLFGALGAPALLVGFLVPIREAGVLLPQLAVAAVIRRRPLRKPVWILGALLSALALGLMAVTAASFRGAAAGWIILGLLVLFSLARGLCSVSAKDVLGKTVSKSRRGRLMGLSAGIAGALTLAVGVYLEFLAPTNAGIGIFVVMLAGAAVLFVLGALVFQGILEQPGATGGGGNALETALESIGLLKTDPRFLRFVLVRIALLSVALTAPFYVLLAQQHSDGALAGLGLLIIASGLASSISAPLWGGLSDHSARWVMVLAAAMAGALGLITWLLARSEAAVWLGHPFAFAGIFLLLGIAHAGVRIGRKVYLVDMASAEQRAAMVAVSNTVIGVAMLVAGPVGLLGDRHGPALVVLVLGVGALIAAALALGLPEVSEPGGGKNL</sequence>
<dbReference type="PROSITE" id="PS50850">
    <property type="entry name" value="MFS"/>
    <property type="match status" value="1"/>
</dbReference>
<dbReference type="PANTHER" id="PTHR23526">
    <property type="entry name" value="INTEGRAL MEMBRANE TRANSPORT PROTEIN-RELATED"/>
    <property type="match status" value="1"/>
</dbReference>
<feature type="domain" description="Major facilitator superfamily (MFS) profile" evidence="5">
    <location>
        <begin position="203"/>
        <end position="445"/>
    </location>
</feature>
<feature type="transmembrane region" description="Helical" evidence="4">
    <location>
        <begin position="106"/>
        <end position="126"/>
    </location>
</feature>
<evidence type="ECO:0000313" key="6">
    <source>
        <dbReference type="EMBL" id="WPL16580.1"/>
    </source>
</evidence>
<feature type="transmembrane region" description="Helical" evidence="4">
    <location>
        <begin position="258"/>
        <end position="277"/>
    </location>
</feature>
<evidence type="ECO:0000256" key="1">
    <source>
        <dbReference type="ARBA" id="ARBA00022692"/>
    </source>
</evidence>
<protein>
    <submittedName>
        <fullName evidence="6">Major Facilitator Superfamily protein</fullName>
    </submittedName>
</protein>
<dbReference type="Proteomes" id="UP001432180">
    <property type="component" value="Chromosome"/>
</dbReference>
<dbReference type="InterPro" id="IPR020846">
    <property type="entry name" value="MFS_dom"/>
</dbReference>
<dbReference type="SUPFAM" id="SSF103473">
    <property type="entry name" value="MFS general substrate transporter"/>
    <property type="match status" value="1"/>
</dbReference>
<dbReference type="Pfam" id="PF07690">
    <property type="entry name" value="MFS_1"/>
    <property type="match status" value="1"/>
</dbReference>
<dbReference type="InterPro" id="IPR052528">
    <property type="entry name" value="Sugar_transport-like"/>
</dbReference>
<keyword evidence="3 4" id="KW-0472">Membrane</keyword>
<feature type="transmembrane region" description="Helical" evidence="4">
    <location>
        <begin position="60"/>
        <end position="81"/>
    </location>
</feature>
<dbReference type="RefSeq" id="WP_328987129.1">
    <property type="nucleotide sequence ID" value="NZ_CP121472.1"/>
</dbReference>
<reference evidence="6 7" key="1">
    <citation type="journal article" date="2023" name="Microorganisms">
        <title>Thiorhodovibrio frisius and Trv. litoralis spp. nov., Two Novel Members from a Clade of Fastidious Purple Sulfur Bacteria That Exhibit Unique Red-Shifted Light-Harvesting Capabilities.</title>
        <authorList>
            <person name="Methner A."/>
            <person name="Kuzyk S.B."/>
            <person name="Petersen J."/>
            <person name="Bauer S."/>
            <person name="Brinkmann H."/>
            <person name="Sichau K."/>
            <person name="Wanner G."/>
            <person name="Wolf J."/>
            <person name="Neumann-Schaal M."/>
            <person name="Henke P."/>
            <person name="Tank M."/>
            <person name="Sproer C."/>
            <person name="Bunk B."/>
            <person name="Overmann J."/>
        </authorList>
    </citation>
    <scope>NUCLEOTIDE SEQUENCE [LARGE SCALE GENOMIC DNA]</scope>
    <source>
        <strain evidence="6 7">DSM 6702</strain>
    </source>
</reference>
<feature type="transmembrane region" description="Helical" evidence="4">
    <location>
        <begin position="171"/>
        <end position="192"/>
    </location>
</feature>
<dbReference type="PANTHER" id="PTHR23526:SF2">
    <property type="entry name" value="MAJOR FACILITATOR SUPERFAMILY (MFS) PROFILE DOMAIN-CONTAINING PROTEIN"/>
    <property type="match status" value="1"/>
</dbReference>
<evidence type="ECO:0000256" key="3">
    <source>
        <dbReference type="ARBA" id="ARBA00023136"/>
    </source>
</evidence>
<feature type="transmembrane region" description="Helical" evidence="4">
    <location>
        <begin position="317"/>
        <end position="337"/>
    </location>
</feature>
<organism evidence="6 7">
    <name type="scientific">Thiorhodovibrio winogradskyi</name>
    <dbReference type="NCBI Taxonomy" id="77007"/>
    <lineage>
        <taxon>Bacteria</taxon>
        <taxon>Pseudomonadati</taxon>
        <taxon>Pseudomonadota</taxon>
        <taxon>Gammaproteobacteria</taxon>
        <taxon>Chromatiales</taxon>
        <taxon>Chromatiaceae</taxon>
        <taxon>Thiorhodovibrio</taxon>
    </lineage>
</organism>
<evidence type="ECO:0000259" key="5">
    <source>
        <dbReference type="PROSITE" id="PS50850"/>
    </source>
</evidence>
<evidence type="ECO:0000256" key="2">
    <source>
        <dbReference type="ARBA" id="ARBA00022989"/>
    </source>
</evidence>
<dbReference type="EMBL" id="CP121472">
    <property type="protein sequence ID" value="WPL16580.1"/>
    <property type="molecule type" value="Genomic_DNA"/>
</dbReference>
<feature type="transmembrane region" description="Helical" evidence="4">
    <location>
        <begin position="132"/>
        <end position="151"/>
    </location>
</feature>
<name>A0ABZ0S6E4_9GAMM</name>
<dbReference type="InterPro" id="IPR036259">
    <property type="entry name" value="MFS_trans_sf"/>
</dbReference>
<proteinExistence type="predicted"/>
<feature type="transmembrane region" description="Helical" evidence="4">
    <location>
        <begin position="198"/>
        <end position="221"/>
    </location>
</feature>
<feature type="transmembrane region" description="Helical" evidence="4">
    <location>
        <begin position="386"/>
        <end position="407"/>
    </location>
</feature>